<name>A0A835ES89_9POAL</name>
<evidence type="ECO:0000313" key="3">
    <source>
        <dbReference type="Proteomes" id="UP000636709"/>
    </source>
</evidence>
<feature type="compositionally biased region" description="Low complexity" evidence="1">
    <location>
        <begin position="148"/>
        <end position="158"/>
    </location>
</feature>
<dbReference type="PANTHER" id="PTHR47475:SF2">
    <property type="entry name" value="CHROMOSOME TRANSMISSION FIDELITY PROTEIN 8"/>
    <property type="match status" value="1"/>
</dbReference>
<reference evidence="2" key="1">
    <citation type="submission" date="2020-07" db="EMBL/GenBank/DDBJ databases">
        <title>Genome sequence and genetic diversity analysis of an under-domesticated orphan crop, white fonio (Digitaria exilis).</title>
        <authorList>
            <person name="Bennetzen J.L."/>
            <person name="Chen S."/>
            <person name="Ma X."/>
            <person name="Wang X."/>
            <person name="Yssel A.E.J."/>
            <person name="Chaluvadi S.R."/>
            <person name="Johnson M."/>
            <person name="Gangashetty P."/>
            <person name="Hamidou F."/>
            <person name="Sanogo M.D."/>
            <person name="Zwaenepoel A."/>
            <person name="Wallace J."/>
            <person name="Van De Peer Y."/>
            <person name="Van Deynze A."/>
        </authorList>
    </citation>
    <scope>NUCLEOTIDE SEQUENCE</scope>
    <source>
        <tissue evidence="2">Leaves</tissue>
    </source>
</reference>
<organism evidence="2 3">
    <name type="scientific">Digitaria exilis</name>
    <dbReference type="NCBI Taxonomy" id="1010633"/>
    <lineage>
        <taxon>Eukaryota</taxon>
        <taxon>Viridiplantae</taxon>
        <taxon>Streptophyta</taxon>
        <taxon>Embryophyta</taxon>
        <taxon>Tracheophyta</taxon>
        <taxon>Spermatophyta</taxon>
        <taxon>Magnoliopsida</taxon>
        <taxon>Liliopsida</taxon>
        <taxon>Poales</taxon>
        <taxon>Poaceae</taxon>
        <taxon>PACMAD clade</taxon>
        <taxon>Panicoideae</taxon>
        <taxon>Panicodae</taxon>
        <taxon>Paniceae</taxon>
        <taxon>Anthephorinae</taxon>
        <taxon>Digitaria</taxon>
    </lineage>
</organism>
<feature type="region of interest" description="Disordered" evidence="1">
    <location>
        <begin position="1"/>
        <end position="20"/>
    </location>
</feature>
<protein>
    <submittedName>
        <fullName evidence="2">Uncharacterized protein</fullName>
    </submittedName>
</protein>
<dbReference type="AlphaFoldDB" id="A0A835ES89"/>
<gene>
    <name evidence="2" type="ORF">HU200_028954</name>
</gene>
<evidence type="ECO:0000313" key="2">
    <source>
        <dbReference type="EMBL" id="KAF8712113.1"/>
    </source>
</evidence>
<keyword evidence="3" id="KW-1185">Reference proteome</keyword>
<dbReference type="EMBL" id="JACEFO010001746">
    <property type="protein sequence ID" value="KAF8712113.1"/>
    <property type="molecule type" value="Genomic_DNA"/>
</dbReference>
<feature type="compositionally biased region" description="Polar residues" evidence="1">
    <location>
        <begin position="1"/>
        <end position="10"/>
    </location>
</feature>
<feature type="region of interest" description="Disordered" evidence="1">
    <location>
        <begin position="77"/>
        <end position="97"/>
    </location>
</feature>
<dbReference type="PANTHER" id="PTHR47475">
    <property type="entry name" value="CHROMOSOME TRANSMISSION FIDELITY PROTEIN 8"/>
    <property type="match status" value="1"/>
</dbReference>
<evidence type="ECO:0000256" key="1">
    <source>
        <dbReference type="SAM" id="MobiDB-lite"/>
    </source>
</evidence>
<feature type="region of interest" description="Disordered" evidence="1">
    <location>
        <begin position="146"/>
        <end position="176"/>
    </location>
</feature>
<proteinExistence type="predicted"/>
<accession>A0A835ES89</accession>
<dbReference type="Proteomes" id="UP000636709">
    <property type="component" value="Unassembled WGS sequence"/>
</dbReference>
<comment type="caution">
    <text evidence="2">The sequence shown here is derived from an EMBL/GenBank/DDBJ whole genome shotgun (WGS) entry which is preliminary data.</text>
</comment>
<sequence>MGIPNSGSTSDNEDILNPPCTSAGLHREGSCLVRRWRFAEVRVRRVFVPEVGRHGAAGHGATTGLLRRRHQGLHIGRLCSTPSTSSKARTPRSRPFGYHELAGTKVTLKKPLVVLMKKNVSGGIARDQEPPVVVELKVIGIIRHKNTRSSSRTAPTPSFQNQQVSNQGEDRAARASRKLTRFLGTVSSN</sequence>